<dbReference type="SMART" id="SM00710">
    <property type="entry name" value="PbH1"/>
    <property type="match status" value="8"/>
</dbReference>
<comment type="catalytic activity">
    <reaction evidence="6">
        <text>L-threonyl-[protein] + ATP = O-phospho-L-threonyl-[protein] + ADP + H(+)</text>
        <dbReference type="Rhea" id="RHEA:46608"/>
        <dbReference type="Rhea" id="RHEA-COMP:11060"/>
        <dbReference type="Rhea" id="RHEA-COMP:11605"/>
        <dbReference type="ChEBI" id="CHEBI:15378"/>
        <dbReference type="ChEBI" id="CHEBI:30013"/>
        <dbReference type="ChEBI" id="CHEBI:30616"/>
        <dbReference type="ChEBI" id="CHEBI:61977"/>
        <dbReference type="ChEBI" id="CHEBI:456216"/>
        <dbReference type="EC" id="2.7.11.1"/>
    </reaction>
</comment>
<dbReference type="PROSITE" id="PS00107">
    <property type="entry name" value="PROTEIN_KINASE_ATP"/>
    <property type="match status" value="1"/>
</dbReference>
<keyword evidence="3 8" id="KW-0547">Nucleotide-binding</keyword>
<dbReference type="SMART" id="SM00220">
    <property type="entry name" value="S_TKc"/>
    <property type="match status" value="1"/>
</dbReference>
<dbReference type="InterPro" id="IPR008271">
    <property type="entry name" value="Ser/Thr_kinase_AS"/>
</dbReference>
<dbReference type="Pfam" id="PF13229">
    <property type="entry name" value="Beta_helix"/>
    <property type="match status" value="1"/>
</dbReference>
<dbReference type="AlphaFoldDB" id="A0AA48H556"/>
<dbReference type="InterPro" id="IPR011009">
    <property type="entry name" value="Kinase-like_dom_sf"/>
</dbReference>
<reference evidence="10" key="1">
    <citation type="journal article" date="2023" name="Int. J. Syst. Evol. Microbiol.">
        <title>Mesoterricola silvestris gen. nov., sp. nov., Mesoterricola sediminis sp. nov., Geothrix oryzae sp. nov., Geothrix edaphica sp. nov., Geothrix rubra sp. nov., and Geothrix limicola sp. nov., six novel members of Acidobacteriota isolated from soils.</title>
        <authorList>
            <person name="Itoh H."/>
            <person name="Sugisawa Y."/>
            <person name="Mise K."/>
            <person name="Xu Z."/>
            <person name="Kuniyasu M."/>
            <person name="Ushijima N."/>
            <person name="Kawano K."/>
            <person name="Kobayashi E."/>
            <person name="Shiratori Y."/>
            <person name="Masuda Y."/>
            <person name="Senoo K."/>
        </authorList>
    </citation>
    <scope>NUCLEOTIDE SEQUENCE</scope>
    <source>
        <strain evidence="10">W786</strain>
    </source>
</reference>
<dbReference type="Proteomes" id="UP001228113">
    <property type="component" value="Chromosome"/>
</dbReference>
<evidence type="ECO:0000256" key="5">
    <source>
        <dbReference type="ARBA" id="ARBA00022840"/>
    </source>
</evidence>
<dbReference type="SUPFAM" id="SSF56112">
    <property type="entry name" value="Protein kinase-like (PK-like)"/>
    <property type="match status" value="1"/>
</dbReference>
<dbReference type="Gene3D" id="3.30.200.20">
    <property type="entry name" value="Phosphorylase Kinase, domain 1"/>
    <property type="match status" value="1"/>
</dbReference>
<dbReference type="KEGG" id="msea:METESE_11110"/>
<evidence type="ECO:0000259" key="9">
    <source>
        <dbReference type="PROSITE" id="PS50011"/>
    </source>
</evidence>
<evidence type="ECO:0000256" key="3">
    <source>
        <dbReference type="ARBA" id="ARBA00022741"/>
    </source>
</evidence>
<dbReference type="PANTHER" id="PTHR43289">
    <property type="entry name" value="MITOGEN-ACTIVATED PROTEIN KINASE KINASE KINASE 20-RELATED"/>
    <property type="match status" value="1"/>
</dbReference>
<name>A0AA48H556_9BACT</name>
<keyword evidence="2" id="KW-0808">Transferase</keyword>
<dbReference type="PANTHER" id="PTHR43289:SF34">
    <property type="entry name" value="SERINE_THREONINE-PROTEIN KINASE YBDM-RELATED"/>
    <property type="match status" value="1"/>
</dbReference>
<dbReference type="PROSITE" id="PS00108">
    <property type="entry name" value="PROTEIN_KINASE_ST"/>
    <property type="match status" value="1"/>
</dbReference>
<evidence type="ECO:0000256" key="6">
    <source>
        <dbReference type="ARBA" id="ARBA00047899"/>
    </source>
</evidence>
<keyword evidence="5 8" id="KW-0067">ATP-binding</keyword>
<keyword evidence="4" id="KW-0418">Kinase</keyword>
<evidence type="ECO:0000256" key="4">
    <source>
        <dbReference type="ARBA" id="ARBA00022777"/>
    </source>
</evidence>
<dbReference type="InterPro" id="IPR006626">
    <property type="entry name" value="PbH1"/>
</dbReference>
<accession>A0AA48H556</accession>
<dbReference type="PROSITE" id="PS50011">
    <property type="entry name" value="PROTEIN_KINASE_DOM"/>
    <property type="match status" value="1"/>
</dbReference>
<dbReference type="Gene3D" id="1.10.510.10">
    <property type="entry name" value="Transferase(Phosphotransferase) domain 1"/>
    <property type="match status" value="1"/>
</dbReference>
<feature type="domain" description="Protein kinase" evidence="9">
    <location>
        <begin position="8"/>
        <end position="271"/>
    </location>
</feature>
<organism evidence="10 11">
    <name type="scientific">Mesoterricola sediminis</name>
    <dbReference type="NCBI Taxonomy" id="2927980"/>
    <lineage>
        <taxon>Bacteria</taxon>
        <taxon>Pseudomonadati</taxon>
        <taxon>Acidobacteriota</taxon>
        <taxon>Holophagae</taxon>
        <taxon>Holophagales</taxon>
        <taxon>Holophagaceae</taxon>
        <taxon>Mesoterricola</taxon>
    </lineage>
</organism>
<evidence type="ECO:0000256" key="8">
    <source>
        <dbReference type="PROSITE-ProRule" id="PRU10141"/>
    </source>
</evidence>
<dbReference type="Pfam" id="PF00069">
    <property type="entry name" value="Pkinase"/>
    <property type="match status" value="1"/>
</dbReference>
<dbReference type="EMBL" id="AP027081">
    <property type="protein sequence ID" value="BDU76153.1"/>
    <property type="molecule type" value="Genomic_DNA"/>
</dbReference>
<dbReference type="SUPFAM" id="SSF51126">
    <property type="entry name" value="Pectin lyase-like"/>
    <property type="match status" value="2"/>
</dbReference>
<dbReference type="InterPro" id="IPR012334">
    <property type="entry name" value="Pectin_lyas_fold"/>
</dbReference>
<evidence type="ECO:0000313" key="11">
    <source>
        <dbReference type="Proteomes" id="UP001228113"/>
    </source>
</evidence>
<evidence type="ECO:0000256" key="1">
    <source>
        <dbReference type="ARBA" id="ARBA00022527"/>
    </source>
</evidence>
<dbReference type="InterPro" id="IPR017441">
    <property type="entry name" value="Protein_kinase_ATP_BS"/>
</dbReference>
<sequence>MRERIGKFEIVKLLGSGSMGEVFLARDPVLGRQVAVKTIRPNAHFTAEAQARFEREARAAGAMNHPNIVTIFDFGEDEGTHYLVMEYVEGEDLAAALRGGDYGTEELLELLAQACEGLAFAHERGVVHRDIKPANILVTRLGRRPVAKLMDFGVAHVETSELTQAGNWMGTANYMAPEYLESGRAQPASDLFAMGVVLYEILTGGRKPFSGDSPMSVLAAILRMEPAPFTAEEQAALGPGLVAVALRALAKDPADRFANADEMAAAVREAMAGGIRRGGAPARAAAPAPSEPRTLVVGRSGKGQCMSLRVALRQAEPGARILVLPGVYREALVVDKDVAIQGQGDASEVVIESPKGPALVLDAGQVSLAGLTLQGAQDDPGPVVTVVRGRVQMEDCDLDVGAGVGVLLSGTAADPVLRKCALRGRGEAAVAAAPKTVVRMEDCLVSGDFRCGVRAASGARVLLKGCRVRNTEGTGIHLLPGAQASLEGCLVSGQRAGGVEIEAEARAELTGTRVLDSGSIGVLALERGTAVLDDCELGGHALGGAHGADGASVQMRRCRVQGNLGLGVSIMDQGLMTLEACELSANQEPAALVHHGATMQMKGCKIYDNRAFGVVCAWRGRGVLEACEIFGNALTGAKVEPGGSLLLVRCDLRDGKDTGILLLEDAEVTLEECVVHRNARGGILLAKDASDPVLRGGNRLQDDLLRRTAGGDTIKVTPVKRA</sequence>
<evidence type="ECO:0000256" key="7">
    <source>
        <dbReference type="ARBA" id="ARBA00048679"/>
    </source>
</evidence>
<dbReference type="InterPro" id="IPR011050">
    <property type="entry name" value="Pectin_lyase_fold/virulence"/>
</dbReference>
<keyword evidence="1" id="KW-0723">Serine/threonine-protein kinase</keyword>
<evidence type="ECO:0000313" key="10">
    <source>
        <dbReference type="EMBL" id="BDU76153.1"/>
    </source>
</evidence>
<keyword evidence="11" id="KW-1185">Reference proteome</keyword>
<dbReference type="CDD" id="cd14014">
    <property type="entry name" value="STKc_PknB_like"/>
    <property type="match status" value="1"/>
</dbReference>
<protein>
    <recommendedName>
        <fullName evidence="9">Protein kinase domain-containing protein</fullName>
    </recommendedName>
</protein>
<dbReference type="GO" id="GO:0005524">
    <property type="term" value="F:ATP binding"/>
    <property type="evidence" value="ECO:0007669"/>
    <property type="project" value="UniProtKB-UniRule"/>
</dbReference>
<dbReference type="InterPro" id="IPR000719">
    <property type="entry name" value="Prot_kinase_dom"/>
</dbReference>
<dbReference type="Gene3D" id="2.160.20.10">
    <property type="entry name" value="Single-stranded right-handed beta-helix, Pectin lyase-like"/>
    <property type="match status" value="2"/>
</dbReference>
<dbReference type="RefSeq" id="WP_279341964.1">
    <property type="nucleotide sequence ID" value="NZ_AP027081.1"/>
</dbReference>
<dbReference type="GO" id="GO:0004674">
    <property type="term" value="F:protein serine/threonine kinase activity"/>
    <property type="evidence" value="ECO:0007669"/>
    <property type="project" value="UniProtKB-KW"/>
</dbReference>
<dbReference type="FunFam" id="3.30.200.20:FF:000035">
    <property type="entry name" value="Serine/threonine protein kinase Stk1"/>
    <property type="match status" value="1"/>
</dbReference>
<feature type="binding site" evidence="8">
    <location>
        <position position="37"/>
    </location>
    <ligand>
        <name>ATP</name>
        <dbReference type="ChEBI" id="CHEBI:30616"/>
    </ligand>
</feature>
<proteinExistence type="predicted"/>
<gene>
    <name evidence="10" type="ORF">METESE_11110</name>
</gene>
<comment type="catalytic activity">
    <reaction evidence="7">
        <text>L-seryl-[protein] + ATP = O-phospho-L-seryl-[protein] + ADP + H(+)</text>
        <dbReference type="Rhea" id="RHEA:17989"/>
        <dbReference type="Rhea" id="RHEA-COMP:9863"/>
        <dbReference type="Rhea" id="RHEA-COMP:11604"/>
        <dbReference type="ChEBI" id="CHEBI:15378"/>
        <dbReference type="ChEBI" id="CHEBI:29999"/>
        <dbReference type="ChEBI" id="CHEBI:30616"/>
        <dbReference type="ChEBI" id="CHEBI:83421"/>
        <dbReference type="ChEBI" id="CHEBI:456216"/>
        <dbReference type="EC" id="2.7.11.1"/>
    </reaction>
</comment>
<dbReference type="InterPro" id="IPR039448">
    <property type="entry name" value="Beta_helix"/>
</dbReference>
<evidence type="ECO:0000256" key="2">
    <source>
        <dbReference type="ARBA" id="ARBA00022679"/>
    </source>
</evidence>